<dbReference type="GO" id="GO:0004820">
    <property type="term" value="F:glycine-tRNA ligase activity"/>
    <property type="evidence" value="ECO:0007669"/>
    <property type="project" value="UniProtKB-UniRule"/>
</dbReference>
<reference evidence="13 14" key="1">
    <citation type="submission" date="2019-03" db="EMBL/GenBank/DDBJ databases">
        <title>Genomic Encyclopedia of Type Strains, Phase IV (KMG-IV): sequencing the most valuable type-strain genomes for metagenomic binning, comparative biology and taxonomic classification.</title>
        <authorList>
            <person name="Goeker M."/>
        </authorList>
    </citation>
    <scope>NUCLEOTIDE SEQUENCE [LARGE SCALE GENOMIC DNA]</scope>
    <source>
        <strain evidence="13 14">DSM 103792</strain>
    </source>
</reference>
<protein>
    <recommendedName>
        <fullName evidence="11">Glycine--tRNA ligase beta subunit</fullName>
        <ecNumber evidence="11">6.1.1.14</ecNumber>
    </recommendedName>
    <alternativeName>
        <fullName evidence="11">Glycyl-tRNA synthetase beta subunit</fullName>
        <shortName evidence="11">GlyRS</shortName>
    </alternativeName>
</protein>
<evidence type="ECO:0000259" key="12">
    <source>
        <dbReference type="SMART" id="SM00836"/>
    </source>
</evidence>
<dbReference type="GO" id="GO:0004814">
    <property type="term" value="F:arginine-tRNA ligase activity"/>
    <property type="evidence" value="ECO:0007669"/>
    <property type="project" value="InterPro"/>
</dbReference>
<dbReference type="NCBIfam" id="TIGR00211">
    <property type="entry name" value="glyS"/>
    <property type="match status" value="1"/>
</dbReference>
<dbReference type="PROSITE" id="PS50861">
    <property type="entry name" value="AA_TRNA_LIGASE_II_GLYAB"/>
    <property type="match status" value="1"/>
</dbReference>
<sequence>MQTQDFLIEIGTEELPAKALGGLIESLAASLSASLSKAEITHGEVKTFSTPRRLAVLIHAVATEQPAKNVERRGPALQAAFDASGNPSPAAQGFARSCGVSVEQLDKLETDKGSWLVYQQQQPAVPTSQLLPAMINEAVNQLPIAKPMRWADQPFAFLRPVHWLMVLFGKEIVPMQLFGCKSDRISYGHRFQSPGSIRIDEPAAYQETLRKVGEVIVDVEERKNLIVEQTKNLAHEVGGKAVIEPALLSEVVNLVEWPVALRGTFEERFLDVPQECLISTMADNQRYFHIVDGKGKLKPYFITICNIESRNPESVTLGNEKVIRPRFSDAEFFFNADKKMRLCDRRAGLANVVFQQKLGTLADKSARIAELAGQIAGAIDADENKAFRAGELCKADLLSAMVNEFPELQGIMGEYYARHDGEDSETAQAIREHYLPRFAGDELPVTRPGLALAIADRVDTLVGIFGIGQAPTGAKDPFALRRAAIGLLRLCVESEITLDLKEVISWSMRLLGERVTHPNTETEVLEFILARFRAQYQEEGVAAEIINAVMAVNPTSPLDFDRRVRAVSHFVALPESEALAAANKRVRNILSKSEIDVAALDVKEGALLEKAEQDLWRALSAARKEALALLVSNDYTAVLIRLASLRTTIDAFFDNVMVNTPHEEVRNNRLALLHSLQQLFLSVADISQLPSQ</sequence>
<keyword evidence="7 11" id="KW-0067">ATP-binding</keyword>
<evidence type="ECO:0000256" key="2">
    <source>
        <dbReference type="ARBA" id="ARBA00008226"/>
    </source>
</evidence>
<name>A0A4R6UW62_9GAMM</name>
<comment type="caution">
    <text evidence="13">The sequence shown here is derived from an EMBL/GenBank/DDBJ whole genome shotgun (WGS) entry which is preliminary data.</text>
</comment>
<organism evidence="13 14">
    <name type="scientific">Permianibacter aggregans</name>
    <dbReference type="NCBI Taxonomy" id="1510150"/>
    <lineage>
        <taxon>Bacteria</taxon>
        <taxon>Pseudomonadati</taxon>
        <taxon>Pseudomonadota</taxon>
        <taxon>Gammaproteobacteria</taxon>
        <taxon>Pseudomonadales</taxon>
        <taxon>Pseudomonadaceae</taxon>
        <taxon>Permianibacter</taxon>
    </lineage>
</organism>
<evidence type="ECO:0000256" key="7">
    <source>
        <dbReference type="ARBA" id="ARBA00022840"/>
    </source>
</evidence>
<dbReference type="AlphaFoldDB" id="A0A4R6UW62"/>
<evidence type="ECO:0000256" key="6">
    <source>
        <dbReference type="ARBA" id="ARBA00022741"/>
    </source>
</evidence>
<dbReference type="EC" id="6.1.1.14" evidence="11"/>
<dbReference type="InterPro" id="IPR015944">
    <property type="entry name" value="Gly-tRNA-synth_bsu"/>
</dbReference>
<evidence type="ECO:0000313" key="13">
    <source>
        <dbReference type="EMBL" id="TDQ49725.1"/>
    </source>
</evidence>
<comment type="subunit">
    <text evidence="3 11">Tetramer of two alpha and two beta subunits.</text>
</comment>
<dbReference type="PRINTS" id="PR01045">
    <property type="entry name" value="TRNASYNTHGB"/>
</dbReference>
<dbReference type="InterPro" id="IPR008909">
    <property type="entry name" value="DALR_anticod-bd"/>
</dbReference>
<evidence type="ECO:0000256" key="3">
    <source>
        <dbReference type="ARBA" id="ARBA00011209"/>
    </source>
</evidence>
<accession>A0A4R6UW62</accession>
<dbReference type="InterPro" id="IPR006194">
    <property type="entry name" value="Gly-tRNA-synth_heterodimer"/>
</dbReference>
<dbReference type="GO" id="GO:0006426">
    <property type="term" value="P:glycyl-tRNA aminoacylation"/>
    <property type="evidence" value="ECO:0007669"/>
    <property type="project" value="UniProtKB-UniRule"/>
</dbReference>
<keyword evidence="6 11" id="KW-0547">Nucleotide-binding</keyword>
<dbReference type="SUPFAM" id="SSF109604">
    <property type="entry name" value="HD-domain/PDEase-like"/>
    <property type="match status" value="1"/>
</dbReference>
<dbReference type="OrthoDB" id="9775440at2"/>
<keyword evidence="4 11" id="KW-0963">Cytoplasm</keyword>
<keyword evidence="5 11" id="KW-0436">Ligase</keyword>
<evidence type="ECO:0000256" key="8">
    <source>
        <dbReference type="ARBA" id="ARBA00022917"/>
    </source>
</evidence>
<dbReference type="EMBL" id="SNYM01000003">
    <property type="protein sequence ID" value="TDQ49725.1"/>
    <property type="molecule type" value="Genomic_DNA"/>
</dbReference>
<gene>
    <name evidence="11" type="primary">glyS</name>
    <name evidence="13" type="ORF">EV696_10394</name>
</gene>
<evidence type="ECO:0000256" key="11">
    <source>
        <dbReference type="HAMAP-Rule" id="MF_00255"/>
    </source>
</evidence>
<dbReference type="GO" id="GO:0005829">
    <property type="term" value="C:cytosol"/>
    <property type="evidence" value="ECO:0007669"/>
    <property type="project" value="TreeGrafter"/>
</dbReference>
<evidence type="ECO:0000256" key="10">
    <source>
        <dbReference type="ARBA" id="ARBA00047937"/>
    </source>
</evidence>
<dbReference type="HAMAP" id="MF_00255">
    <property type="entry name" value="Gly_tRNA_synth_beta"/>
    <property type="match status" value="1"/>
</dbReference>
<comment type="similarity">
    <text evidence="2 11">Belongs to the class-II aminoacyl-tRNA synthetase family.</text>
</comment>
<dbReference type="SMART" id="SM00836">
    <property type="entry name" value="DALR_1"/>
    <property type="match status" value="1"/>
</dbReference>
<comment type="subcellular location">
    <subcellularLocation>
        <location evidence="1 11">Cytoplasm</location>
    </subcellularLocation>
</comment>
<keyword evidence="9 11" id="KW-0030">Aminoacyl-tRNA synthetase</keyword>
<dbReference type="GO" id="GO:0005524">
    <property type="term" value="F:ATP binding"/>
    <property type="evidence" value="ECO:0007669"/>
    <property type="project" value="UniProtKB-UniRule"/>
</dbReference>
<dbReference type="GO" id="GO:0006420">
    <property type="term" value="P:arginyl-tRNA aminoacylation"/>
    <property type="evidence" value="ECO:0007669"/>
    <property type="project" value="InterPro"/>
</dbReference>
<keyword evidence="8 11" id="KW-0648">Protein biosynthesis</keyword>
<evidence type="ECO:0000256" key="9">
    <source>
        <dbReference type="ARBA" id="ARBA00023146"/>
    </source>
</evidence>
<evidence type="ECO:0000313" key="14">
    <source>
        <dbReference type="Proteomes" id="UP000295375"/>
    </source>
</evidence>
<feature type="domain" description="DALR anticodon binding" evidence="12">
    <location>
        <begin position="585"/>
        <end position="689"/>
    </location>
</feature>
<dbReference type="Proteomes" id="UP000295375">
    <property type="component" value="Unassembled WGS sequence"/>
</dbReference>
<dbReference type="Pfam" id="PF02092">
    <property type="entry name" value="tRNA_synt_2f"/>
    <property type="match status" value="1"/>
</dbReference>
<evidence type="ECO:0000256" key="5">
    <source>
        <dbReference type="ARBA" id="ARBA00022598"/>
    </source>
</evidence>
<dbReference type="RefSeq" id="WP_133588289.1">
    <property type="nucleotide sequence ID" value="NZ_CP037953.1"/>
</dbReference>
<evidence type="ECO:0000256" key="4">
    <source>
        <dbReference type="ARBA" id="ARBA00022490"/>
    </source>
</evidence>
<keyword evidence="14" id="KW-1185">Reference proteome</keyword>
<proteinExistence type="inferred from homology"/>
<dbReference type="PANTHER" id="PTHR30075:SF2">
    <property type="entry name" value="GLYCINE--TRNA LIGASE, CHLOROPLASTIC_MITOCHONDRIAL 2"/>
    <property type="match status" value="1"/>
</dbReference>
<dbReference type="Pfam" id="PF05746">
    <property type="entry name" value="DALR_1"/>
    <property type="match status" value="1"/>
</dbReference>
<dbReference type="PANTHER" id="PTHR30075">
    <property type="entry name" value="GLYCYL-TRNA SYNTHETASE"/>
    <property type="match status" value="1"/>
</dbReference>
<comment type="catalytic activity">
    <reaction evidence="10 11">
        <text>tRNA(Gly) + glycine + ATP = glycyl-tRNA(Gly) + AMP + diphosphate</text>
        <dbReference type="Rhea" id="RHEA:16013"/>
        <dbReference type="Rhea" id="RHEA-COMP:9664"/>
        <dbReference type="Rhea" id="RHEA-COMP:9683"/>
        <dbReference type="ChEBI" id="CHEBI:30616"/>
        <dbReference type="ChEBI" id="CHEBI:33019"/>
        <dbReference type="ChEBI" id="CHEBI:57305"/>
        <dbReference type="ChEBI" id="CHEBI:78442"/>
        <dbReference type="ChEBI" id="CHEBI:78522"/>
        <dbReference type="ChEBI" id="CHEBI:456215"/>
        <dbReference type="EC" id="6.1.1.14"/>
    </reaction>
</comment>
<evidence type="ECO:0000256" key="1">
    <source>
        <dbReference type="ARBA" id="ARBA00004496"/>
    </source>
</evidence>